<gene>
    <name evidence="1" type="ORF">M3D93_16850</name>
</gene>
<accession>A0AAW5QCQ2</accession>
<protein>
    <submittedName>
        <fullName evidence="1">Uncharacterized protein</fullName>
    </submittedName>
</protein>
<dbReference type="EMBL" id="JALXTC010000160">
    <property type="protein sequence ID" value="MCT2119395.1"/>
    <property type="molecule type" value="Genomic_DNA"/>
</dbReference>
<organism evidence="1 2">
    <name type="scientific">Dietzia cinnamea</name>
    <dbReference type="NCBI Taxonomy" id="321318"/>
    <lineage>
        <taxon>Bacteria</taxon>
        <taxon>Bacillati</taxon>
        <taxon>Actinomycetota</taxon>
        <taxon>Actinomycetes</taxon>
        <taxon>Mycobacteriales</taxon>
        <taxon>Dietziaceae</taxon>
        <taxon>Dietzia</taxon>
    </lineage>
</organism>
<name>A0AAW5QCQ2_9ACTN</name>
<dbReference type="AlphaFoldDB" id="A0AAW5QCQ2"/>
<dbReference type="Proteomes" id="UP001206890">
    <property type="component" value="Unassembled WGS sequence"/>
</dbReference>
<evidence type="ECO:0000313" key="1">
    <source>
        <dbReference type="EMBL" id="MCT2119395.1"/>
    </source>
</evidence>
<comment type="caution">
    <text evidence="1">The sequence shown here is derived from an EMBL/GenBank/DDBJ whole genome shotgun (WGS) entry which is preliminary data.</text>
</comment>
<evidence type="ECO:0000313" key="2">
    <source>
        <dbReference type="Proteomes" id="UP001206890"/>
    </source>
</evidence>
<sequence>MATDPTQTLSTFVRRLRRIEAHPLVSADGGELMRELCSTKIHLTVYPQLEEAVQAIDLPGEVMFESLAARLRPMTLARDRIGYDRVFDALDSFTDTDDLATRLSNDHLRREWALATQRDRANRGSTTRAYGVIVDGEPVSDLDLAYGWLYEDSLHGDPPSFDQFGLRERYRAATHVFSHIAVVAMETLAYLRHLTDEGHLVLPDEAFSADVVLAETTWEIRGEWHVGESVDGGLASVADGEIPTGMRPLHEVYPPNLAADHLENTD</sequence>
<dbReference type="RefSeq" id="WP_070722835.1">
    <property type="nucleotide sequence ID" value="NZ_JAFFGT010000100.1"/>
</dbReference>
<reference evidence="1" key="1">
    <citation type="submission" date="2022-04" db="EMBL/GenBank/DDBJ databases">
        <title>Human microbiome associated bacterial genomes.</title>
        <authorList>
            <person name="Sandstrom S."/>
            <person name="Salamzade R."/>
            <person name="Kalan L.R."/>
        </authorList>
    </citation>
    <scope>NUCLEOTIDE SEQUENCE</scope>
    <source>
        <strain evidence="1">P3-SID1762</strain>
    </source>
</reference>
<proteinExistence type="predicted"/>